<proteinExistence type="predicted"/>
<evidence type="ECO:0000313" key="7">
    <source>
        <dbReference type="EMBL" id="PSL36300.1"/>
    </source>
</evidence>
<dbReference type="SMART" id="SM00871">
    <property type="entry name" value="AraC_E_bind"/>
    <property type="match status" value="1"/>
</dbReference>
<dbReference type="SUPFAM" id="SSF55136">
    <property type="entry name" value="Probable bacterial effector-binding domain"/>
    <property type="match status" value="1"/>
</dbReference>
<keyword evidence="3" id="KW-0238">DNA-binding</keyword>
<keyword evidence="1" id="KW-0678">Repressor</keyword>
<evidence type="ECO:0000256" key="5">
    <source>
        <dbReference type="SAM" id="Coils"/>
    </source>
</evidence>
<dbReference type="AlphaFoldDB" id="A0A2P8GQQ9"/>
<dbReference type="InterPro" id="IPR009061">
    <property type="entry name" value="DNA-bd_dom_put_sf"/>
</dbReference>
<name>A0A2P8GQQ9_9BACL</name>
<dbReference type="SUPFAM" id="SSF46955">
    <property type="entry name" value="Putative DNA-binding domain"/>
    <property type="match status" value="1"/>
</dbReference>
<dbReference type="GO" id="GO:0003677">
    <property type="term" value="F:DNA binding"/>
    <property type="evidence" value="ECO:0007669"/>
    <property type="project" value="UniProtKB-KW"/>
</dbReference>
<feature type="domain" description="HTH merR-type" evidence="6">
    <location>
        <begin position="4"/>
        <end position="74"/>
    </location>
</feature>
<dbReference type="InterPro" id="IPR000551">
    <property type="entry name" value="MerR-type_HTH_dom"/>
</dbReference>
<feature type="coiled-coil region" evidence="5">
    <location>
        <begin position="81"/>
        <end position="115"/>
    </location>
</feature>
<dbReference type="InterPro" id="IPR047057">
    <property type="entry name" value="MerR_fam"/>
</dbReference>
<evidence type="ECO:0000256" key="1">
    <source>
        <dbReference type="ARBA" id="ARBA00022491"/>
    </source>
</evidence>
<keyword evidence="4" id="KW-0804">Transcription</keyword>
<dbReference type="InterPro" id="IPR011256">
    <property type="entry name" value="Reg_factor_effector_dom_sf"/>
</dbReference>
<organism evidence="7 8">
    <name type="scientific">Planomicrobium soli</name>
    <dbReference type="NCBI Taxonomy" id="1176648"/>
    <lineage>
        <taxon>Bacteria</taxon>
        <taxon>Bacillati</taxon>
        <taxon>Bacillota</taxon>
        <taxon>Bacilli</taxon>
        <taxon>Bacillales</taxon>
        <taxon>Caryophanaceae</taxon>
        <taxon>Planomicrobium</taxon>
    </lineage>
</organism>
<evidence type="ECO:0000256" key="4">
    <source>
        <dbReference type="ARBA" id="ARBA00023163"/>
    </source>
</evidence>
<keyword evidence="8" id="KW-1185">Reference proteome</keyword>
<dbReference type="Pfam" id="PF13411">
    <property type="entry name" value="MerR_1"/>
    <property type="match status" value="1"/>
</dbReference>
<dbReference type="Pfam" id="PF06445">
    <property type="entry name" value="GyrI-like"/>
    <property type="match status" value="1"/>
</dbReference>
<evidence type="ECO:0000313" key="8">
    <source>
        <dbReference type="Proteomes" id="UP000242682"/>
    </source>
</evidence>
<dbReference type="SMART" id="SM00422">
    <property type="entry name" value="HTH_MERR"/>
    <property type="match status" value="1"/>
</dbReference>
<dbReference type="RefSeq" id="WP_106533665.1">
    <property type="nucleotide sequence ID" value="NZ_PYAT01000007.1"/>
</dbReference>
<comment type="caution">
    <text evidence="7">The sequence shown here is derived from an EMBL/GenBank/DDBJ whole genome shotgun (WGS) entry which is preliminary data.</text>
</comment>
<sequence>MKDRLTIGEMAKLHNTTIKTLRYYDKIGLLEPIQIDENNGYRYYSTDQFELLNTIQYLKEIGFTLKEIKKHFDHRDIESFLESLETQQELTKKKIKELERVNRRFQNRIDDIKSARKIESLGVPSIQDVEERRIVRLLKRISSEPELELSLRHLENLANMNSSIYIGGVGLTIEMDKVRKREFDEYNSIFIMIEEEDIKSPLVNSFPKGKYASIYFRGDHTHSRLYYKSLLAYIEENGFQIKGDAIERTIIDHYISKSEEDHLTEIQIPLNC</sequence>
<dbReference type="PANTHER" id="PTHR30204">
    <property type="entry name" value="REDOX-CYCLING DRUG-SENSING TRANSCRIPTIONAL ACTIVATOR SOXR"/>
    <property type="match status" value="1"/>
</dbReference>
<reference evidence="7 8" key="1">
    <citation type="submission" date="2018-03" db="EMBL/GenBank/DDBJ databases">
        <title>Genomic Encyclopedia of Type Strains, Phase III (KMG-III): the genomes of soil and plant-associated and newly described type strains.</title>
        <authorList>
            <person name="Whitman W."/>
        </authorList>
    </citation>
    <scope>NUCLEOTIDE SEQUENCE [LARGE SCALE GENOMIC DNA]</scope>
    <source>
        <strain evidence="7 8">CGMCC 1.12259</strain>
    </source>
</reference>
<dbReference type="OrthoDB" id="9773308at2"/>
<evidence type="ECO:0000259" key="6">
    <source>
        <dbReference type="PROSITE" id="PS50937"/>
    </source>
</evidence>
<dbReference type="CDD" id="cd01107">
    <property type="entry name" value="HTH_BmrR"/>
    <property type="match status" value="1"/>
</dbReference>
<gene>
    <name evidence="7" type="ORF">B0H99_107121</name>
</gene>
<dbReference type="Proteomes" id="UP000242682">
    <property type="component" value="Unassembled WGS sequence"/>
</dbReference>
<dbReference type="Gene3D" id="1.10.1660.10">
    <property type="match status" value="1"/>
</dbReference>
<dbReference type="EMBL" id="PYAT01000007">
    <property type="protein sequence ID" value="PSL36300.1"/>
    <property type="molecule type" value="Genomic_DNA"/>
</dbReference>
<dbReference type="PANTHER" id="PTHR30204:SF69">
    <property type="entry name" value="MERR-FAMILY TRANSCRIPTIONAL REGULATOR"/>
    <property type="match status" value="1"/>
</dbReference>
<keyword evidence="2" id="KW-0805">Transcription regulation</keyword>
<evidence type="ECO:0000256" key="2">
    <source>
        <dbReference type="ARBA" id="ARBA00023015"/>
    </source>
</evidence>
<keyword evidence="5" id="KW-0175">Coiled coil</keyword>
<dbReference type="PROSITE" id="PS50937">
    <property type="entry name" value="HTH_MERR_2"/>
    <property type="match status" value="1"/>
</dbReference>
<protein>
    <submittedName>
        <fullName evidence="7">Effector-binding domain-containing protein</fullName>
    </submittedName>
</protein>
<accession>A0A2P8GQQ9</accession>
<dbReference type="InterPro" id="IPR010499">
    <property type="entry name" value="AraC_E-bd"/>
</dbReference>
<dbReference type="InterPro" id="IPR029442">
    <property type="entry name" value="GyrI-like"/>
</dbReference>
<dbReference type="Gene3D" id="3.20.80.10">
    <property type="entry name" value="Regulatory factor, effector binding domain"/>
    <property type="match status" value="1"/>
</dbReference>
<dbReference type="GO" id="GO:0003700">
    <property type="term" value="F:DNA-binding transcription factor activity"/>
    <property type="evidence" value="ECO:0007669"/>
    <property type="project" value="InterPro"/>
</dbReference>
<evidence type="ECO:0000256" key="3">
    <source>
        <dbReference type="ARBA" id="ARBA00023125"/>
    </source>
</evidence>